<dbReference type="Gene3D" id="3.90.1680.10">
    <property type="entry name" value="SOS response associated peptidase-like"/>
    <property type="match status" value="1"/>
</dbReference>
<evidence type="ECO:0000313" key="9">
    <source>
        <dbReference type="EMBL" id="RXZ62033.1"/>
    </source>
</evidence>
<keyword evidence="4 8" id="KW-0378">Hydrolase</keyword>
<evidence type="ECO:0000313" key="10">
    <source>
        <dbReference type="Proteomes" id="UP000291269"/>
    </source>
</evidence>
<dbReference type="PANTHER" id="PTHR13604:SF0">
    <property type="entry name" value="ABASIC SITE PROCESSING PROTEIN HMCES"/>
    <property type="match status" value="1"/>
</dbReference>
<evidence type="ECO:0000256" key="1">
    <source>
        <dbReference type="ARBA" id="ARBA00008136"/>
    </source>
</evidence>
<dbReference type="PANTHER" id="PTHR13604">
    <property type="entry name" value="DC12-RELATED"/>
    <property type="match status" value="1"/>
</dbReference>
<evidence type="ECO:0000256" key="8">
    <source>
        <dbReference type="RuleBase" id="RU364100"/>
    </source>
</evidence>
<dbReference type="OrthoDB" id="9782620at2"/>
<dbReference type="Pfam" id="PF02586">
    <property type="entry name" value="SRAP"/>
    <property type="match status" value="1"/>
</dbReference>
<accession>A0A4Q2KFL2</accession>
<name>A0A4Q2KFL2_9FIRM</name>
<comment type="caution">
    <text evidence="9">The sequence shown here is derived from an EMBL/GenBank/DDBJ whole genome shotgun (WGS) entry which is preliminary data.</text>
</comment>
<protein>
    <recommendedName>
        <fullName evidence="8">Abasic site processing protein</fullName>
        <ecNumber evidence="8">3.4.-.-</ecNumber>
    </recommendedName>
</protein>
<dbReference type="GO" id="GO:0106300">
    <property type="term" value="P:protein-DNA covalent cross-linking repair"/>
    <property type="evidence" value="ECO:0007669"/>
    <property type="project" value="InterPro"/>
</dbReference>
<dbReference type="RefSeq" id="WP_129225307.1">
    <property type="nucleotide sequence ID" value="NZ_SDOZ01000002.1"/>
</dbReference>
<organism evidence="9 10">
    <name type="scientific">Candidatus Borkfalkia ceftriaxoniphila</name>
    <dbReference type="NCBI Taxonomy" id="2508949"/>
    <lineage>
        <taxon>Bacteria</taxon>
        <taxon>Bacillati</taxon>
        <taxon>Bacillota</taxon>
        <taxon>Clostridia</taxon>
        <taxon>Christensenellales</taxon>
        <taxon>Christensenellaceae</taxon>
        <taxon>Candidatus Borkfalkia</taxon>
    </lineage>
</organism>
<dbReference type="InterPro" id="IPR003738">
    <property type="entry name" value="SRAP"/>
</dbReference>
<dbReference type="GO" id="GO:0003697">
    <property type="term" value="F:single-stranded DNA binding"/>
    <property type="evidence" value="ECO:0007669"/>
    <property type="project" value="InterPro"/>
</dbReference>
<dbReference type="GO" id="GO:0008233">
    <property type="term" value="F:peptidase activity"/>
    <property type="evidence" value="ECO:0007669"/>
    <property type="project" value="UniProtKB-KW"/>
</dbReference>
<evidence type="ECO:0000256" key="4">
    <source>
        <dbReference type="ARBA" id="ARBA00022801"/>
    </source>
</evidence>
<evidence type="ECO:0000256" key="5">
    <source>
        <dbReference type="ARBA" id="ARBA00023124"/>
    </source>
</evidence>
<evidence type="ECO:0000256" key="7">
    <source>
        <dbReference type="ARBA" id="ARBA00023239"/>
    </source>
</evidence>
<dbReference type="SUPFAM" id="SSF143081">
    <property type="entry name" value="BB1717-like"/>
    <property type="match status" value="1"/>
</dbReference>
<dbReference type="GO" id="GO:0016829">
    <property type="term" value="F:lyase activity"/>
    <property type="evidence" value="ECO:0007669"/>
    <property type="project" value="UniProtKB-KW"/>
</dbReference>
<dbReference type="InterPro" id="IPR036590">
    <property type="entry name" value="SRAP-like"/>
</dbReference>
<sequence>MCGRFQVNIDEPELLEILNDLQKEGREPPELGEMYPTELAPALAARNGSVAAGLFRWGYEKLDGKGVLINARAETVREKPLFRRDFFERRCAVPASGFFEWSPDKKKYYFRKQAGGLLYLGGFFKRSGGEEKFIILTKDATPPVSQFHHRIPVLVEKDALGDWLTDVSFASDYLYRDNPVPLIY</sequence>
<keyword evidence="7" id="KW-0456">Lyase</keyword>
<evidence type="ECO:0000256" key="2">
    <source>
        <dbReference type="ARBA" id="ARBA00022670"/>
    </source>
</evidence>
<dbReference type="EMBL" id="SDOZ01000002">
    <property type="protein sequence ID" value="RXZ62033.1"/>
    <property type="molecule type" value="Genomic_DNA"/>
</dbReference>
<keyword evidence="3" id="KW-0227">DNA damage</keyword>
<evidence type="ECO:0000256" key="3">
    <source>
        <dbReference type="ARBA" id="ARBA00022763"/>
    </source>
</evidence>
<evidence type="ECO:0000256" key="6">
    <source>
        <dbReference type="ARBA" id="ARBA00023125"/>
    </source>
</evidence>
<keyword evidence="6" id="KW-0238">DNA-binding</keyword>
<dbReference type="GO" id="GO:0006508">
    <property type="term" value="P:proteolysis"/>
    <property type="evidence" value="ECO:0007669"/>
    <property type="project" value="UniProtKB-KW"/>
</dbReference>
<dbReference type="AlphaFoldDB" id="A0A4Q2KFL2"/>
<keyword evidence="10" id="KW-1185">Reference proteome</keyword>
<keyword evidence="5" id="KW-0190">Covalent protein-DNA linkage</keyword>
<dbReference type="EC" id="3.4.-.-" evidence="8"/>
<gene>
    <name evidence="9" type="ORF">ESZ91_06485</name>
</gene>
<comment type="similarity">
    <text evidence="1 8">Belongs to the SOS response-associated peptidase family.</text>
</comment>
<dbReference type="Proteomes" id="UP000291269">
    <property type="component" value="Unassembled WGS sequence"/>
</dbReference>
<proteinExistence type="inferred from homology"/>
<reference evidence="9 10" key="1">
    <citation type="journal article" date="2019" name="Gut">
        <title>Antibiotics-induced monodominance of a novel gut bacterial order.</title>
        <authorList>
            <person name="Hildebrand F."/>
            <person name="Moitinho-Silva L."/>
            <person name="Blasche S."/>
            <person name="Jahn M.T."/>
            <person name="Gossmann T.I."/>
            <person name="Heuerta-Cepas J."/>
            <person name="Hercog R."/>
            <person name="Luetge M."/>
            <person name="Bahram M."/>
            <person name="Pryszlak A."/>
            <person name="Alves R.J."/>
            <person name="Waszak S.M."/>
            <person name="Zhu A."/>
            <person name="Ye L."/>
            <person name="Costea P.I."/>
            <person name="Aalvink S."/>
            <person name="Belzer C."/>
            <person name="Forslund S.K."/>
            <person name="Sunagawa S."/>
            <person name="Hentschel U."/>
            <person name="Merten C."/>
            <person name="Patil K.R."/>
            <person name="Benes V."/>
            <person name="Bork P."/>
        </authorList>
    </citation>
    <scope>NUCLEOTIDE SEQUENCE [LARGE SCALE GENOMIC DNA]</scope>
    <source>
        <strain evidence="9 10">HDS1380</strain>
    </source>
</reference>
<keyword evidence="2 8" id="KW-0645">Protease</keyword>